<comment type="similarity">
    <text evidence="1">Belongs to the enoyl-CoA hydratase/isomerase family.</text>
</comment>
<gene>
    <name evidence="4" type="ORF">EUX57_11750</name>
</gene>
<dbReference type="InterPro" id="IPR047180">
    <property type="entry name" value="HoxX-like"/>
</dbReference>
<feature type="domain" description="Formyl transferase N-terminal" evidence="2">
    <location>
        <begin position="40"/>
        <end position="137"/>
    </location>
</feature>
<feature type="domain" description="Formyl transferase C-terminal" evidence="3">
    <location>
        <begin position="179"/>
        <end position="268"/>
    </location>
</feature>
<dbReference type="InterPro" id="IPR011034">
    <property type="entry name" value="Formyl_transferase-like_C_sf"/>
</dbReference>
<dbReference type="Pfam" id="PF02911">
    <property type="entry name" value="Formyl_trans_C"/>
    <property type="match status" value="1"/>
</dbReference>
<dbReference type="PROSITE" id="PS00166">
    <property type="entry name" value="ENOYL_COA_HYDRATASE"/>
    <property type="match status" value="1"/>
</dbReference>
<dbReference type="InterPro" id="IPR005793">
    <property type="entry name" value="Formyl_trans_C"/>
</dbReference>
<reference evidence="4 5" key="1">
    <citation type="submission" date="2019-02" db="EMBL/GenBank/DDBJ databases">
        <title>Pseudomonas spp from wheat grain.</title>
        <authorList>
            <person name="Cho G.-S."/>
            <person name="Franz C.M.A.P."/>
        </authorList>
    </citation>
    <scope>NUCLEOTIDE SEQUENCE [LARGE SCALE GENOMIC DNA]</scope>
    <source>
        <strain evidence="4 5">133NRW</strain>
    </source>
</reference>
<dbReference type="InterPro" id="IPR009188">
    <property type="entry name" value="NiFe-hyd_mat_HypX/HoxX"/>
</dbReference>
<dbReference type="InterPro" id="IPR018376">
    <property type="entry name" value="Enoyl-CoA_hyd/isom_CS"/>
</dbReference>
<dbReference type="InterPro" id="IPR002376">
    <property type="entry name" value="Formyl_transf_N"/>
</dbReference>
<name>A0A4V2DXT7_9PSED</name>
<dbReference type="RefSeq" id="WP_065891693.1">
    <property type="nucleotide sequence ID" value="NZ_CAXAOR010000005.1"/>
</dbReference>
<sequence>MRSVKILLLSSAFNGLTQRAWLDLRQAGHDPSVVVFTDEATVCRQVEDSGADLVICPFLKDRVPRQLWRNPQRPVVIIHPGIVGDRGASALDWAITRQVGRWGVTALQAVEEMDAGPVWSTCEFDMPADVRKSELYNGAVSDAAMVCIRDVVEKFAKGFVPVPLDYTRADVVGRLQSNMTQADRTFSWFDCATFIKRSIDAADGQPGVLASLQGEQYYLYDAHLDSRQGTPGEILAVQDDAVLVAAGDHSVWIGSLKRKAQPGEETFKRPARHVLADGLLGIPVLDSTIAHQAFNPQVYQPIRYREFGHVGELTFEFYNGAMSTEQCRRLVAALEWAKGRDTQVLLIKGGRGSFSNGVHLNVIQAAEVPGLEAWANIQAIDDVCQALLTARQLVISGLTGSAGAGGVMLALAADIVLAREGVVLNPHYKSMGLYGSEYWTYSLPRAVGSEVAHRLTEECLPISAFQARHYGMIQDIGPRCPHAFDLWLAQQAGSALTDERYLLARTRKATMEIEQVERCRERELAQMQLDMVQDRQQFAQKCRNFVLKRKTCQTPQRLIAAWALRFETELPESPKGLAG</sequence>
<evidence type="ECO:0000313" key="5">
    <source>
        <dbReference type="Proteomes" id="UP000293369"/>
    </source>
</evidence>
<dbReference type="PANTHER" id="PTHR43388">
    <property type="entry name" value="HYDROGENASE MATURATION FACTOR HOXX"/>
    <property type="match status" value="1"/>
</dbReference>
<evidence type="ECO:0000256" key="1">
    <source>
        <dbReference type="RuleBase" id="RU003707"/>
    </source>
</evidence>
<dbReference type="PANTHER" id="PTHR43388:SF1">
    <property type="entry name" value="HYDROGENASE MATURATION FACTOR HOXX"/>
    <property type="match status" value="1"/>
</dbReference>
<dbReference type="InterPro" id="IPR001753">
    <property type="entry name" value="Enoyl-CoA_hydra/iso"/>
</dbReference>
<dbReference type="Pfam" id="PF00378">
    <property type="entry name" value="ECH_1"/>
    <property type="match status" value="1"/>
</dbReference>
<dbReference type="Pfam" id="PF00551">
    <property type="entry name" value="Formyl_trans_N"/>
    <property type="match status" value="1"/>
</dbReference>
<dbReference type="PIRSF" id="PIRSF006787">
    <property type="entry name" value="Hydrgn_mat_HoxX"/>
    <property type="match status" value="1"/>
</dbReference>
<organism evidence="4 5">
    <name type="scientific">Pseudomonas orientalis</name>
    <dbReference type="NCBI Taxonomy" id="76758"/>
    <lineage>
        <taxon>Bacteria</taxon>
        <taxon>Pseudomonadati</taxon>
        <taxon>Pseudomonadota</taxon>
        <taxon>Gammaproteobacteria</taxon>
        <taxon>Pseudomonadales</taxon>
        <taxon>Pseudomonadaceae</taxon>
        <taxon>Pseudomonas</taxon>
    </lineage>
</organism>
<dbReference type="EMBL" id="SGFE01000020">
    <property type="protein sequence ID" value="RZI31700.1"/>
    <property type="molecule type" value="Genomic_DNA"/>
</dbReference>
<dbReference type="Gene3D" id="3.90.226.10">
    <property type="entry name" value="2-enoyl-CoA Hydratase, Chain A, domain 1"/>
    <property type="match status" value="1"/>
</dbReference>
<dbReference type="AlphaFoldDB" id="A0A4V2DXT7"/>
<dbReference type="CDD" id="cd08650">
    <property type="entry name" value="FMT_core_HypX_N"/>
    <property type="match status" value="1"/>
</dbReference>
<protein>
    <submittedName>
        <fullName evidence="4">Formyl transferase</fullName>
    </submittedName>
</protein>
<dbReference type="SUPFAM" id="SSF53328">
    <property type="entry name" value="Formyltransferase"/>
    <property type="match status" value="1"/>
</dbReference>
<proteinExistence type="inferred from homology"/>
<accession>A0A4V2DXT7</accession>
<dbReference type="InterPro" id="IPR036477">
    <property type="entry name" value="Formyl_transf_N_sf"/>
</dbReference>
<dbReference type="GO" id="GO:0016740">
    <property type="term" value="F:transferase activity"/>
    <property type="evidence" value="ECO:0007669"/>
    <property type="project" value="UniProtKB-KW"/>
</dbReference>
<dbReference type="CDD" id="cd06558">
    <property type="entry name" value="crotonase-like"/>
    <property type="match status" value="1"/>
</dbReference>
<dbReference type="SUPFAM" id="SSF50486">
    <property type="entry name" value="FMT C-terminal domain-like"/>
    <property type="match status" value="1"/>
</dbReference>
<dbReference type="SUPFAM" id="SSF52096">
    <property type="entry name" value="ClpP/crotonase"/>
    <property type="match status" value="1"/>
</dbReference>
<evidence type="ECO:0000313" key="4">
    <source>
        <dbReference type="EMBL" id="RZI31700.1"/>
    </source>
</evidence>
<dbReference type="CDD" id="cd08701">
    <property type="entry name" value="FMT_C_HypX"/>
    <property type="match status" value="1"/>
</dbReference>
<dbReference type="Gene3D" id="3.40.50.12230">
    <property type="match status" value="1"/>
</dbReference>
<evidence type="ECO:0000259" key="2">
    <source>
        <dbReference type="Pfam" id="PF00551"/>
    </source>
</evidence>
<dbReference type="InterPro" id="IPR029045">
    <property type="entry name" value="ClpP/crotonase-like_dom_sf"/>
</dbReference>
<keyword evidence="4" id="KW-0808">Transferase</keyword>
<dbReference type="Proteomes" id="UP000293369">
    <property type="component" value="Unassembled WGS sequence"/>
</dbReference>
<evidence type="ECO:0000259" key="3">
    <source>
        <dbReference type="Pfam" id="PF02911"/>
    </source>
</evidence>
<comment type="caution">
    <text evidence="4">The sequence shown here is derived from an EMBL/GenBank/DDBJ whole genome shotgun (WGS) entry which is preliminary data.</text>
</comment>